<dbReference type="EMBL" id="JABZXJ010000045">
    <property type="protein sequence ID" value="MBF1650309.1"/>
    <property type="molecule type" value="Genomic_DNA"/>
</dbReference>
<name>A0A7D4LKF3_9MICC</name>
<gene>
    <name evidence="1" type="ORF">HXO56_09550</name>
</gene>
<dbReference type="InterPro" id="IPR011664">
    <property type="entry name" value="Abi_system_AbiD/AbiF-like"/>
</dbReference>
<sequence>MQRVLMGEDIKEFKTYNEQIDILVRRGMDIEDRDEAIFLLQQVSYYRLSGYCYPFREFKNSSRADTFFPGTRLRDVVDLYRFDSRLRTATFTALTPIELAIRTHLGHELGRLDPLIHLKPYMLGATAHSSEYNRWRKHYNRELESSREDFVKHHKQKYDGKLPVWAATEIMDWGSLTYLYEFSPRSVQDAISSRCGLNAPQLHSWLKALNIVRNICAHHGRLFNRVHTISPKLPAQGIHTDLDCINTDWKRTFGQLTLIQFLLDRFTVGNKKLLPTVVQSFPEVQIVPISHMGAPDNWQTASRLWSV</sequence>
<dbReference type="PIRSF" id="PIRSF034934">
    <property type="entry name" value="AbiF_AbiD"/>
    <property type="match status" value="1"/>
</dbReference>
<evidence type="ECO:0000313" key="1">
    <source>
        <dbReference type="EMBL" id="MBF1650309.1"/>
    </source>
</evidence>
<dbReference type="InterPro" id="IPR017034">
    <property type="entry name" value="Abi_system_AbiD/AbiF"/>
</dbReference>
<accession>A0A7D4LKF3</accession>
<dbReference type="AlphaFoldDB" id="A0A7D4LKF3"/>
<evidence type="ECO:0000313" key="2">
    <source>
        <dbReference type="Proteomes" id="UP000769484"/>
    </source>
</evidence>
<organism evidence="1 2">
    <name type="scientific">Rothia dentocariosa</name>
    <dbReference type="NCBI Taxonomy" id="2047"/>
    <lineage>
        <taxon>Bacteria</taxon>
        <taxon>Bacillati</taxon>
        <taxon>Actinomycetota</taxon>
        <taxon>Actinomycetes</taxon>
        <taxon>Micrococcales</taxon>
        <taxon>Micrococcaceae</taxon>
        <taxon>Rothia</taxon>
    </lineage>
</organism>
<comment type="caution">
    <text evidence="1">The sequence shown here is derived from an EMBL/GenBank/DDBJ whole genome shotgun (WGS) entry which is preliminary data.</text>
</comment>
<protein>
    <submittedName>
        <fullName evidence="1">Abi family protein</fullName>
    </submittedName>
</protein>
<proteinExistence type="predicted"/>
<dbReference type="Pfam" id="PF07751">
    <property type="entry name" value="Abi_2"/>
    <property type="match status" value="1"/>
</dbReference>
<reference evidence="1" key="1">
    <citation type="submission" date="2020-04" db="EMBL/GenBank/DDBJ databases">
        <title>Deep metagenomics examines the oral microbiome during advanced dental caries in children, revealing novel taxa and co-occurrences with host molecules.</title>
        <authorList>
            <person name="Baker J.L."/>
            <person name="Morton J.T."/>
            <person name="Dinis M."/>
            <person name="Alvarez R."/>
            <person name="Tran N.C."/>
            <person name="Knight R."/>
            <person name="Edlund A."/>
        </authorList>
    </citation>
    <scope>NUCLEOTIDE SEQUENCE</scope>
    <source>
        <strain evidence="1">JCVI_47_bin.4</strain>
    </source>
</reference>
<dbReference type="Proteomes" id="UP000769484">
    <property type="component" value="Unassembled WGS sequence"/>
</dbReference>